<dbReference type="SUPFAM" id="SSF81301">
    <property type="entry name" value="Nucleotidyltransferase"/>
    <property type="match status" value="1"/>
</dbReference>
<evidence type="ECO:0000256" key="1">
    <source>
        <dbReference type="ARBA" id="ARBA00022679"/>
    </source>
</evidence>
<proteinExistence type="predicted"/>
<dbReference type="GO" id="GO:0016779">
    <property type="term" value="F:nucleotidyltransferase activity"/>
    <property type="evidence" value="ECO:0007669"/>
    <property type="project" value="InterPro"/>
</dbReference>
<name>A0A382WEV1_9ZZZZ</name>
<feature type="non-terminal residue" evidence="3">
    <location>
        <position position="96"/>
    </location>
</feature>
<dbReference type="GO" id="GO:0006396">
    <property type="term" value="P:RNA processing"/>
    <property type="evidence" value="ECO:0007669"/>
    <property type="project" value="InterPro"/>
</dbReference>
<feature type="domain" description="Poly A polymerase head" evidence="2">
    <location>
        <begin position="36"/>
        <end position="94"/>
    </location>
</feature>
<organism evidence="3">
    <name type="scientific">marine metagenome</name>
    <dbReference type="NCBI Taxonomy" id="408172"/>
    <lineage>
        <taxon>unclassified sequences</taxon>
        <taxon>metagenomes</taxon>
        <taxon>ecological metagenomes</taxon>
    </lineage>
</organism>
<dbReference type="AlphaFoldDB" id="A0A382WEV1"/>
<protein>
    <recommendedName>
        <fullName evidence="2">Poly A polymerase head domain-containing protein</fullName>
    </recommendedName>
</protein>
<reference evidence="3" key="1">
    <citation type="submission" date="2018-05" db="EMBL/GenBank/DDBJ databases">
        <authorList>
            <person name="Lanie J.A."/>
            <person name="Ng W.-L."/>
            <person name="Kazmierczak K.M."/>
            <person name="Andrzejewski T.M."/>
            <person name="Davidsen T.M."/>
            <person name="Wayne K.J."/>
            <person name="Tettelin H."/>
            <person name="Glass J.I."/>
            <person name="Rusch D."/>
            <person name="Podicherti R."/>
            <person name="Tsui H.-C.T."/>
            <person name="Winkler M.E."/>
        </authorList>
    </citation>
    <scope>NUCLEOTIDE SEQUENCE</scope>
</reference>
<sequence length="96" mass="11278">MNKHKTLIHKFIQSNPHLDYIISFCKKFKINNEIEIYIVGGVVRDILMSKINRTKLDIDFAIDGNIENFSNRLGYELDAKILHTKQFNAFHIENNN</sequence>
<dbReference type="InterPro" id="IPR002646">
    <property type="entry name" value="PolA_pol_head_dom"/>
</dbReference>
<dbReference type="InterPro" id="IPR043519">
    <property type="entry name" value="NT_sf"/>
</dbReference>
<dbReference type="GO" id="GO:0003723">
    <property type="term" value="F:RNA binding"/>
    <property type="evidence" value="ECO:0007669"/>
    <property type="project" value="InterPro"/>
</dbReference>
<dbReference type="Gene3D" id="3.30.460.10">
    <property type="entry name" value="Beta Polymerase, domain 2"/>
    <property type="match status" value="1"/>
</dbReference>
<dbReference type="Pfam" id="PF01743">
    <property type="entry name" value="PolyA_pol"/>
    <property type="match status" value="1"/>
</dbReference>
<keyword evidence="1" id="KW-0808">Transferase</keyword>
<dbReference type="EMBL" id="UINC01159161">
    <property type="protein sequence ID" value="SVD57100.1"/>
    <property type="molecule type" value="Genomic_DNA"/>
</dbReference>
<accession>A0A382WEV1</accession>
<gene>
    <name evidence="3" type="ORF">METZ01_LOCUS409954</name>
</gene>
<evidence type="ECO:0000259" key="2">
    <source>
        <dbReference type="Pfam" id="PF01743"/>
    </source>
</evidence>
<evidence type="ECO:0000313" key="3">
    <source>
        <dbReference type="EMBL" id="SVD57100.1"/>
    </source>
</evidence>